<gene>
    <name evidence="1" type="ORF">GCM10007276_15770</name>
</gene>
<sequence length="65" mass="7339">MHQRRNGSAEASKARRFISSAAISNMQGCNNRQLVRKLRTDDMIHQQMEMTPCRTGCLPPPRSAP</sequence>
<evidence type="ECO:0000313" key="1">
    <source>
        <dbReference type="EMBL" id="GGE39307.1"/>
    </source>
</evidence>
<evidence type="ECO:0000313" key="2">
    <source>
        <dbReference type="Proteomes" id="UP000602745"/>
    </source>
</evidence>
<dbReference type="AlphaFoldDB" id="A0A8J2VYX6"/>
<accession>A0A8J2VYX6</accession>
<reference evidence="1" key="2">
    <citation type="submission" date="2020-09" db="EMBL/GenBank/DDBJ databases">
        <authorList>
            <person name="Sun Q."/>
            <person name="Sedlacek I."/>
        </authorList>
    </citation>
    <scope>NUCLEOTIDE SEQUENCE</scope>
    <source>
        <strain evidence="1">CCM 7684</strain>
    </source>
</reference>
<organism evidence="1 2">
    <name type="scientific">Agaricicola taiwanensis</name>
    <dbReference type="NCBI Taxonomy" id="591372"/>
    <lineage>
        <taxon>Bacteria</taxon>
        <taxon>Pseudomonadati</taxon>
        <taxon>Pseudomonadota</taxon>
        <taxon>Alphaproteobacteria</taxon>
        <taxon>Rhodobacterales</taxon>
        <taxon>Paracoccaceae</taxon>
        <taxon>Agaricicola</taxon>
    </lineage>
</organism>
<protein>
    <submittedName>
        <fullName evidence="1">Uncharacterized protein</fullName>
    </submittedName>
</protein>
<reference evidence="1" key="1">
    <citation type="journal article" date="2014" name="Int. J. Syst. Evol. Microbiol.">
        <title>Complete genome sequence of Corynebacterium casei LMG S-19264T (=DSM 44701T), isolated from a smear-ripened cheese.</title>
        <authorList>
            <consortium name="US DOE Joint Genome Institute (JGI-PGF)"/>
            <person name="Walter F."/>
            <person name="Albersmeier A."/>
            <person name="Kalinowski J."/>
            <person name="Ruckert C."/>
        </authorList>
    </citation>
    <scope>NUCLEOTIDE SEQUENCE</scope>
    <source>
        <strain evidence="1">CCM 7684</strain>
    </source>
</reference>
<dbReference type="Proteomes" id="UP000602745">
    <property type="component" value="Unassembled WGS sequence"/>
</dbReference>
<comment type="caution">
    <text evidence="1">The sequence shown here is derived from an EMBL/GenBank/DDBJ whole genome shotgun (WGS) entry which is preliminary data.</text>
</comment>
<name>A0A8J2VYX6_9RHOB</name>
<proteinExistence type="predicted"/>
<dbReference type="EMBL" id="BMCP01000002">
    <property type="protein sequence ID" value="GGE39307.1"/>
    <property type="molecule type" value="Genomic_DNA"/>
</dbReference>
<keyword evidence="2" id="KW-1185">Reference proteome</keyword>